<keyword evidence="3" id="KW-0863">Zinc-finger</keyword>
<proteinExistence type="predicted"/>
<dbReference type="InterPro" id="IPR002653">
    <property type="entry name" value="Znf_A20"/>
</dbReference>
<sequence>MSSLFSGATYAAIIATAKGYILHFLIQATTKLDDRIPCPPKHLCTLKDMDGLLKRQVVDVQKTPSYCDFFGSVAMMNMCSKCQKDMILLKQEHAKLASASSKDVVSRSSSSNELELALVGAMVATADLASYISQVKSKEGLKKCTDCRKRMGLMW</sequence>
<dbReference type="InterPro" id="IPR050652">
    <property type="entry name" value="AN1_A20_ZnFinger"/>
</dbReference>
<protein>
    <recommendedName>
        <fullName evidence="5">A20-type domain-containing protein</fullName>
    </recommendedName>
</protein>
<dbReference type="PANTHER" id="PTHR10634:SF110">
    <property type="entry name" value="ZINC FINGER A20 AND AN1 DOMAIN-CONTAINING STRESS-ASSOCIATED PROTEIN 8"/>
    <property type="match status" value="1"/>
</dbReference>
<name>A0A2G2V826_CAPBA</name>
<evidence type="ECO:0000313" key="7">
    <source>
        <dbReference type="Proteomes" id="UP000224567"/>
    </source>
</evidence>
<gene>
    <name evidence="6" type="ORF">CQW23_31289</name>
</gene>
<keyword evidence="2" id="KW-0479">Metal-binding</keyword>
<dbReference type="GO" id="GO:0003677">
    <property type="term" value="F:DNA binding"/>
    <property type="evidence" value="ECO:0007669"/>
    <property type="project" value="InterPro"/>
</dbReference>
<dbReference type="AlphaFoldDB" id="A0A2G2V826"/>
<comment type="caution">
    <text evidence="6">The sequence shown here is derived from an EMBL/GenBank/DDBJ whole genome shotgun (WGS) entry which is preliminary data.</text>
</comment>
<evidence type="ECO:0000256" key="1">
    <source>
        <dbReference type="ARBA" id="ARBA00003732"/>
    </source>
</evidence>
<organism evidence="6 7">
    <name type="scientific">Capsicum baccatum</name>
    <name type="common">Peruvian pepper</name>
    <dbReference type="NCBI Taxonomy" id="33114"/>
    <lineage>
        <taxon>Eukaryota</taxon>
        <taxon>Viridiplantae</taxon>
        <taxon>Streptophyta</taxon>
        <taxon>Embryophyta</taxon>
        <taxon>Tracheophyta</taxon>
        <taxon>Spermatophyta</taxon>
        <taxon>Magnoliopsida</taxon>
        <taxon>eudicotyledons</taxon>
        <taxon>Gunneridae</taxon>
        <taxon>Pentapetalae</taxon>
        <taxon>asterids</taxon>
        <taxon>lamiids</taxon>
        <taxon>Solanales</taxon>
        <taxon>Solanaceae</taxon>
        <taxon>Solanoideae</taxon>
        <taxon>Capsiceae</taxon>
        <taxon>Capsicum</taxon>
    </lineage>
</organism>
<dbReference type="GO" id="GO:0008270">
    <property type="term" value="F:zinc ion binding"/>
    <property type="evidence" value="ECO:0007669"/>
    <property type="project" value="UniProtKB-KW"/>
</dbReference>
<dbReference type="PANTHER" id="PTHR10634">
    <property type="entry name" value="AN1-TYPE ZINC FINGER PROTEIN"/>
    <property type="match status" value="1"/>
</dbReference>
<dbReference type="STRING" id="33114.A0A2G2V826"/>
<dbReference type="EMBL" id="MLFT02000151">
    <property type="protein sequence ID" value="PHT29117.1"/>
    <property type="molecule type" value="Genomic_DNA"/>
</dbReference>
<reference evidence="6 7" key="1">
    <citation type="journal article" date="2017" name="Genome Biol.">
        <title>New reference genome sequences of hot pepper reveal the massive evolution of plant disease-resistance genes by retroduplication.</title>
        <authorList>
            <person name="Kim S."/>
            <person name="Park J."/>
            <person name="Yeom S.I."/>
            <person name="Kim Y.M."/>
            <person name="Seo E."/>
            <person name="Kim K.T."/>
            <person name="Kim M.S."/>
            <person name="Lee J.M."/>
            <person name="Cheong K."/>
            <person name="Shin H.S."/>
            <person name="Kim S.B."/>
            <person name="Han K."/>
            <person name="Lee J."/>
            <person name="Park M."/>
            <person name="Lee H.A."/>
            <person name="Lee H.Y."/>
            <person name="Lee Y."/>
            <person name="Oh S."/>
            <person name="Lee J.H."/>
            <person name="Choi E."/>
            <person name="Choi E."/>
            <person name="Lee S.E."/>
            <person name="Jeon J."/>
            <person name="Kim H."/>
            <person name="Choi G."/>
            <person name="Song H."/>
            <person name="Lee J."/>
            <person name="Lee S.C."/>
            <person name="Kwon J.K."/>
            <person name="Lee H.Y."/>
            <person name="Koo N."/>
            <person name="Hong Y."/>
            <person name="Kim R.W."/>
            <person name="Kang W.H."/>
            <person name="Huh J.H."/>
            <person name="Kang B.C."/>
            <person name="Yang T.J."/>
            <person name="Lee Y.H."/>
            <person name="Bennetzen J.L."/>
            <person name="Choi D."/>
        </authorList>
    </citation>
    <scope>NUCLEOTIDE SEQUENCE [LARGE SCALE GENOMIC DNA]</scope>
    <source>
        <strain evidence="7">cv. PBC81</strain>
    </source>
</reference>
<keyword evidence="7" id="KW-1185">Reference proteome</keyword>
<evidence type="ECO:0000256" key="2">
    <source>
        <dbReference type="ARBA" id="ARBA00022723"/>
    </source>
</evidence>
<accession>A0A2G2V826</accession>
<evidence type="ECO:0000259" key="5">
    <source>
        <dbReference type="Pfam" id="PF01754"/>
    </source>
</evidence>
<dbReference type="Gene3D" id="1.20.5.4770">
    <property type="match status" value="1"/>
</dbReference>
<dbReference type="Proteomes" id="UP000224567">
    <property type="component" value="Unassembled WGS sequence"/>
</dbReference>
<feature type="domain" description="A20-type" evidence="5">
    <location>
        <begin position="67"/>
        <end position="84"/>
    </location>
</feature>
<comment type="function">
    <text evidence="1">May be involved in environmental stress response.</text>
</comment>
<dbReference type="SUPFAM" id="SSF57716">
    <property type="entry name" value="Glucocorticoid receptor-like (DNA-binding domain)"/>
    <property type="match status" value="1"/>
</dbReference>
<keyword evidence="4" id="KW-0862">Zinc</keyword>
<reference evidence="7" key="2">
    <citation type="journal article" date="2017" name="J. Anim. Genet.">
        <title>Multiple reference genome sequences of hot pepper reveal the massive evolution of plant disease resistance genes by retroduplication.</title>
        <authorList>
            <person name="Kim S."/>
            <person name="Park J."/>
            <person name="Yeom S.-I."/>
            <person name="Kim Y.-M."/>
            <person name="Seo E."/>
            <person name="Kim K.-T."/>
            <person name="Kim M.-S."/>
            <person name="Lee J.M."/>
            <person name="Cheong K."/>
            <person name="Shin H.-S."/>
            <person name="Kim S.-B."/>
            <person name="Han K."/>
            <person name="Lee J."/>
            <person name="Park M."/>
            <person name="Lee H.-A."/>
            <person name="Lee H.-Y."/>
            <person name="Lee Y."/>
            <person name="Oh S."/>
            <person name="Lee J.H."/>
            <person name="Choi E."/>
            <person name="Choi E."/>
            <person name="Lee S.E."/>
            <person name="Jeon J."/>
            <person name="Kim H."/>
            <person name="Choi G."/>
            <person name="Song H."/>
            <person name="Lee J."/>
            <person name="Lee S.-C."/>
            <person name="Kwon J.-K."/>
            <person name="Lee H.-Y."/>
            <person name="Koo N."/>
            <person name="Hong Y."/>
            <person name="Kim R.W."/>
            <person name="Kang W.-H."/>
            <person name="Huh J.H."/>
            <person name="Kang B.-C."/>
            <person name="Yang T.-J."/>
            <person name="Lee Y.-H."/>
            <person name="Bennetzen J.L."/>
            <person name="Choi D."/>
        </authorList>
    </citation>
    <scope>NUCLEOTIDE SEQUENCE [LARGE SCALE GENOMIC DNA]</scope>
    <source>
        <strain evidence="7">cv. PBC81</strain>
    </source>
</reference>
<evidence type="ECO:0000313" key="6">
    <source>
        <dbReference type="EMBL" id="PHT29117.1"/>
    </source>
</evidence>
<dbReference type="Pfam" id="PF01754">
    <property type="entry name" value="zf-A20"/>
    <property type="match status" value="1"/>
</dbReference>
<evidence type="ECO:0000256" key="3">
    <source>
        <dbReference type="ARBA" id="ARBA00022771"/>
    </source>
</evidence>
<evidence type="ECO:0000256" key="4">
    <source>
        <dbReference type="ARBA" id="ARBA00022833"/>
    </source>
</evidence>